<evidence type="ECO:0000256" key="1">
    <source>
        <dbReference type="ARBA" id="ARBA00000757"/>
    </source>
</evidence>
<evidence type="ECO:0000256" key="11">
    <source>
        <dbReference type="ARBA" id="ARBA00029741"/>
    </source>
</evidence>
<reference evidence="16 17" key="1">
    <citation type="submission" date="2013-05" db="EMBL/GenBank/DDBJ databases">
        <title>Drechslerella stenobrocha genome reveals carnivorous origination and mechanical trapping mechanism of predatory fungi.</title>
        <authorList>
            <person name="Liu X."/>
            <person name="Zhang W."/>
            <person name="Liu K."/>
        </authorList>
    </citation>
    <scope>NUCLEOTIDE SEQUENCE [LARGE SCALE GENOMIC DNA]</scope>
    <source>
        <strain evidence="16 17">248</strain>
    </source>
</reference>
<keyword evidence="8" id="KW-0479">Metal-binding</keyword>
<evidence type="ECO:0000256" key="2">
    <source>
        <dbReference type="ARBA" id="ARBA00001947"/>
    </source>
</evidence>
<organism evidence="16 17">
    <name type="scientific">Drechslerella stenobrocha 248</name>
    <dbReference type="NCBI Taxonomy" id="1043628"/>
    <lineage>
        <taxon>Eukaryota</taxon>
        <taxon>Fungi</taxon>
        <taxon>Dikarya</taxon>
        <taxon>Ascomycota</taxon>
        <taxon>Pezizomycotina</taxon>
        <taxon>Orbiliomycetes</taxon>
        <taxon>Orbiliales</taxon>
        <taxon>Orbiliaceae</taxon>
        <taxon>Drechslerella</taxon>
    </lineage>
</organism>
<comment type="similarity">
    <text evidence="5">Belongs to the mannose-6-phosphate isomerase type 1 family.</text>
</comment>
<evidence type="ECO:0000256" key="12">
    <source>
        <dbReference type="ARBA" id="ARBA00030762"/>
    </source>
</evidence>
<keyword evidence="10" id="KW-0413">Isomerase</keyword>
<evidence type="ECO:0000259" key="15">
    <source>
        <dbReference type="Pfam" id="PF20512"/>
    </source>
</evidence>
<dbReference type="Gene3D" id="1.10.441.10">
    <property type="entry name" value="Phosphomannose Isomerase, domain 2"/>
    <property type="match status" value="1"/>
</dbReference>
<dbReference type="Pfam" id="PF20512">
    <property type="entry name" value="PMI_typeI_hel"/>
    <property type="match status" value="1"/>
</dbReference>
<evidence type="ECO:0000256" key="4">
    <source>
        <dbReference type="ARBA" id="ARBA00004666"/>
    </source>
</evidence>
<keyword evidence="17" id="KW-1185">Reference proteome</keyword>
<name>W7HRT3_9PEZI</name>
<dbReference type="AlphaFoldDB" id="W7HRT3"/>
<dbReference type="InterPro" id="IPR001250">
    <property type="entry name" value="Man6P_Isoase-1"/>
</dbReference>
<evidence type="ECO:0000313" key="16">
    <source>
        <dbReference type="EMBL" id="EWC46766.1"/>
    </source>
</evidence>
<comment type="cofactor">
    <cofactor evidence="2">
        <name>Zn(2+)</name>
        <dbReference type="ChEBI" id="CHEBI:29105"/>
    </cofactor>
</comment>
<dbReference type="CDD" id="cd07011">
    <property type="entry name" value="cupin_PMI_type_I_N"/>
    <property type="match status" value="1"/>
</dbReference>
<dbReference type="GO" id="GO:0009298">
    <property type="term" value="P:GDP-mannose biosynthetic process"/>
    <property type="evidence" value="ECO:0007669"/>
    <property type="project" value="UniProtKB-UniPathway"/>
</dbReference>
<evidence type="ECO:0000256" key="8">
    <source>
        <dbReference type="ARBA" id="ARBA00022723"/>
    </source>
</evidence>
<dbReference type="GO" id="GO:0005975">
    <property type="term" value="P:carbohydrate metabolic process"/>
    <property type="evidence" value="ECO:0007669"/>
    <property type="project" value="InterPro"/>
</dbReference>
<dbReference type="InterPro" id="IPR014710">
    <property type="entry name" value="RmlC-like_jellyroll"/>
</dbReference>
<dbReference type="InterPro" id="IPR046457">
    <property type="entry name" value="PMI_typeI_cat"/>
</dbReference>
<accession>W7HRT3</accession>
<evidence type="ECO:0000256" key="5">
    <source>
        <dbReference type="ARBA" id="ARBA00010772"/>
    </source>
</evidence>
<gene>
    <name evidence="16" type="ORF">DRE_04011</name>
</gene>
<dbReference type="SUPFAM" id="SSF51182">
    <property type="entry name" value="RmlC-like cupins"/>
    <property type="match status" value="1"/>
</dbReference>
<dbReference type="PRINTS" id="PR00714">
    <property type="entry name" value="MAN6PISMRASE"/>
</dbReference>
<evidence type="ECO:0000256" key="10">
    <source>
        <dbReference type="ARBA" id="ARBA00023235"/>
    </source>
</evidence>
<evidence type="ECO:0000256" key="9">
    <source>
        <dbReference type="ARBA" id="ARBA00022833"/>
    </source>
</evidence>
<dbReference type="OrthoDB" id="6605218at2759"/>
<evidence type="ECO:0000256" key="13">
    <source>
        <dbReference type="SAM" id="MobiDB-lite"/>
    </source>
</evidence>
<dbReference type="NCBIfam" id="TIGR00218">
    <property type="entry name" value="manA"/>
    <property type="match status" value="1"/>
</dbReference>
<proteinExistence type="inferred from homology"/>
<dbReference type="PANTHER" id="PTHR10309">
    <property type="entry name" value="MANNOSE-6-PHOSPHATE ISOMERASE"/>
    <property type="match status" value="1"/>
</dbReference>
<feature type="compositionally biased region" description="Basic and acidic residues" evidence="13">
    <location>
        <begin position="443"/>
        <end position="454"/>
    </location>
</feature>
<dbReference type="InterPro" id="IPR016305">
    <property type="entry name" value="Mannose-6-P_Isomerase"/>
</dbReference>
<sequence>MGPSPKLRRTKTSDPDDEPIIRLACQVKDYSFGKKGSRSLVARYALANEKEGHFKVDEEQAYGEIWIGGHRDSPSQSFETSVHLTTLIEQSPAAFLTHDIATKYSGPGNSPRLPFNFKVLSFDKILPLQVHPDRSLAEKLQNRDTNRAFADLNHKPGVVIALSPRFDSFVGFRPIEEIKCFLQDVEELRELLVDEVQNITNAAEGQVDNQLRDVFGKLSKKEKSQIEKLTKKLLGRIQKEGNKALGEIGERDELGDMAQKVWRQHPGDPGLFAAVFFLKLLTLKRGEGVVVPPGCIHAYIDGDILECIANGDNVLSRSFQGRAEPPEVPGLFEELLLHNPTPAEHLILQQKPFSRSRNSHTAAYNALLDEFSLLKVSLDRAEEEFFSIDGPALYVVTAGEVEVSARVRPSHSQQAEDIRRDSDTPGPREAVASEGGHVPLLRRGSECSRTGEEGQKEHLSEGMCVFVKPGYEVGFWNKGGGKAEIHAAYCEVDK</sequence>
<dbReference type="HOGENOM" id="CLU_026967_0_1_1"/>
<dbReference type="EC" id="5.3.1.8" evidence="6"/>
<dbReference type="InterPro" id="IPR046458">
    <property type="entry name" value="PMI_typeI_hel"/>
</dbReference>
<dbReference type="InterPro" id="IPR011051">
    <property type="entry name" value="RmlC_Cupin_sf"/>
</dbReference>
<dbReference type="Proteomes" id="UP000024837">
    <property type="component" value="Unassembled WGS sequence"/>
</dbReference>
<feature type="compositionally biased region" description="Basic and acidic residues" evidence="13">
    <location>
        <begin position="414"/>
        <end position="423"/>
    </location>
</feature>
<dbReference type="PANTHER" id="PTHR10309:SF4">
    <property type="entry name" value="MANNOSE-6-PHOSPHATE ISOMERASE"/>
    <property type="match status" value="1"/>
</dbReference>
<comment type="pathway">
    <text evidence="4">Nucleotide-sugar biosynthesis; GDP-alpha-D-mannose biosynthesis; alpha-D-mannose 1-phosphate from D-fructose 6-phosphate: step 1/2.</text>
</comment>
<comment type="function">
    <text evidence="3">Involved in the synthesis of the GDP-mannose and dolichol-phosphate-mannose required for a number of critical mannosyl transfer reactions.</text>
</comment>
<feature type="domain" description="Phosphomannose isomerase type I catalytic" evidence="14">
    <location>
        <begin position="20"/>
        <end position="174"/>
    </location>
</feature>
<dbReference type="GO" id="GO:0005829">
    <property type="term" value="C:cytosol"/>
    <property type="evidence" value="ECO:0007669"/>
    <property type="project" value="TreeGrafter"/>
</dbReference>
<evidence type="ECO:0000256" key="7">
    <source>
        <dbReference type="ARBA" id="ARBA00018236"/>
    </source>
</evidence>
<evidence type="ECO:0000256" key="6">
    <source>
        <dbReference type="ARBA" id="ARBA00011956"/>
    </source>
</evidence>
<evidence type="ECO:0000256" key="3">
    <source>
        <dbReference type="ARBA" id="ARBA00002564"/>
    </source>
</evidence>
<dbReference type="EMBL" id="KI966415">
    <property type="protein sequence ID" value="EWC46766.1"/>
    <property type="molecule type" value="Genomic_DNA"/>
</dbReference>
<evidence type="ECO:0000313" key="17">
    <source>
        <dbReference type="Proteomes" id="UP000024837"/>
    </source>
</evidence>
<feature type="region of interest" description="Disordered" evidence="13">
    <location>
        <begin position="406"/>
        <end position="454"/>
    </location>
</feature>
<feature type="domain" description="Phosphomannose isomerase type I helical insertion" evidence="15">
    <location>
        <begin position="197"/>
        <end position="278"/>
    </location>
</feature>
<dbReference type="Gene3D" id="2.60.120.10">
    <property type="entry name" value="Jelly Rolls"/>
    <property type="match status" value="2"/>
</dbReference>
<protein>
    <recommendedName>
        <fullName evidence="7">Mannose-6-phosphate isomerase</fullName>
        <ecNumber evidence="6">5.3.1.8</ecNumber>
    </recommendedName>
    <alternativeName>
        <fullName evidence="11">Phosphohexomutase</fullName>
    </alternativeName>
    <alternativeName>
        <fullName evidence="12">Phosphomannose isomerase</fullName>
    </alternativeName>
</protein>
<dbReference type="GO" id="GO:0008270">
    <property type="term" value="F:zinc ion binding"/>
    <property type="evidence" value="ECO:0007669"/>
    <property type="project" value="InterPro"/>
</dbReference>
<evidence type="ECO:0000259" key="14">
    <source>
        <dbReference type="Pfam" id="PF20511"/>
    </source>
</evidence>
<keyword evidence="9" id="KW-0862">Zinc</keyword>
<dbReference type="GO" id="GO:0004476">
    <property type="term" value="F:mannose-6-phosphate isomerase activity"/>
    <property type="evidence" value="ECO:0007669"/>
    <property type="project" value="UniProtKB-EC"/>
</dbReference>
<dbReference type="UniPathway" id="UPA00126">
    <property type="reaction ID" value="UER00423"/>
</dbReference>
<comment type="catalytic activity">
    <reaction evidence="1">
        <text>D-mannose 6-phosphate = D-fructose 6-phosphate</text>
        <dbReference type="Rhea" id="RHEA:12356"/>
        <dbReference type="ChEBI" id="CHEBI:58735"/>
        <dbReference type="ChEBI" id="CHEBI:61527"/>
        <dbReference type="EC" id="5.3.1.8"/>
    </reaction>
</comment>
<dbReference type="Pfam" id="PF20511">
    <property type="entry name" value="PMI_typeI_cat"/>
    <property type="match status" value="1"/>
</dbReference>